<protein>
    <recommendedName>
        <fullName evidence="3">UFSP1/2/DUB catalytic domain-containing protein</fullName>
    </recommendedName>
</protein>
<name>D8U399_VOLCA</name>
<dbReference type="RefSeq" id="XP_002953116.1">
    <property type="nucleotide sequence ID" value="XM_002953070.1"/>
</dbReference>
<feature type="domain" description="UFSP1/2/DUB catalytic" evidence="3">
    <location>
        <begin position="111"/>
        <end position="406"/>
    </location>
</feature>
<dbReference type="Proteomes" id="UP000001058">
    <property type="component" value="Unassembled WGS sequence"/>
</dbReference>
<dbReference type="Gene3D" id="3.90.70.130">
    <property type="match status" value="2"/>
</dbReference>
<dbReference type="PANTHER" id="PTHR48153:SF4">
    <property type="entry name" value="UBIQUITIN CARBOXYL-TERMINAL HYDROLASE MUG105"/>
    <property type="match status" value="1"/>
</dbReference>
<dbReference type="KEGG" id="vcn:VOLCADRAFT_63303"/>
<dbReference type="Pfam" id="PF07910">
    <property type="entry name" value="Peptidase_C78"/>
    <property type="match status" value="1"/>
</dbReference>
<evidence type="ECO:0000259" key="3">
    <source>
        <dbReference type="Pfam" id="PF07910"/>
    </source>
</evidence>
<dbReference type="STRING" id="3068.D8U399"/>
<evidence type="ECO:0000313" key="5">
    <source>
        <dbReference type="Proteomes" id="UP000001058"/>
    </source>
</evidence>
<evidence type="ECO:0000313" key="4">
    <source>
        <dbReference type="EMBL" id="EFJ45715.1"/>
    </source>
</evidence>
<dbReference type="InterPro" id="IPR012462">
    <property type="entry name" value="UFSP1/2_DUB_cat"/>
</dbReference>
<organism evidence="5">
    <name type="scientific">Volvox carteri f. nagariensis</name>
    <dbReference type="NCBI Taxonomy" id="3068"/>
    <lineage>
        <taxon>Eukaryota</taxon>
        <taxon>Viridiplantae</taxon>
        <taxon>Chlorophyta</taxon>
        <taxon>core chlorophytes</taxon>
        <taxon>Chlorophyceae</taxon>
        <taxon>CS clade</taxon>
        <taxon>Chlamydomonadales</taxon>
        <taxon>Volvocaceae</taxon>
        <taxon>Volvox</taxon>
    </lineage>
</organism>
<dbReference type="eggNOG" id="KOG4696">
    <property type="taxonomic scope" value="Eukaryota"/>
</dbReference>
<dbReference type="GeneID" id="9622123"/>
<dbReference type="InParanoid" id="D8U399"/>
<proteinExistence type="predicted"/>
<evidence type="ECO:0000256" key="1">
    <source>
        <dbReference type="ARBA" id="ARBA00022801"/>
    </source>
</evidence>
<gene>
    <name evidence="4" type="ORF">VOLCADRAFT_63303</name>
</gene>
<dbReference type="EMBL" id="GL378355">
    <property type="protein sequence ID" value="EFJ45715.1"/>
    <property type="molecule type" value="Genomic_DNA"/>
</dbReference>
<evidence type="ECO:0000256" key="2">
    <source>
        <dbReference type="SAM" id="MobiDB-lite"/>
    </source>
</evidence>
<dbReference type="GO" id="GO:0019783">
    <property type="term" value="F:ubiquitin-like protein peptidase activity"/>
    <property type="evidence" value="ECO:0007669"/>
    <property type="project" value="TreeGrafter"/>
</dbReference>
<accession>D8U399</accession>
<feature type="region of interest" description="Disordered" evidence="2">
    <location>
        <begin position="1"/>
        <end position="31"/>
    </location>
</feature>
<feature type="compositionally biased region" description="Gly residues" evidence="2">
    <location>
        <begin position="20"/>
        <end position="31"/>
    </location>
</feature>
<dbReference type="AlphaFoldDB" id="D8U399"/>
<feature type="region of interest" description="Disordered" evidence="2">
    <location>
        <begin position="85"/>
        <end position="104"/>
    </location>
</feature>
<keyword evidence="1" id="KW-0378">Hydrolase</keyword>
<keyword evidence="5" id="KW-1185">Reference proteome</keyword>
<dbReference type="FunCoup" id="D8U399">
    <property type="interactions" value="55"/>
</dbReference>
<sequence>MAAGTHTTLTIPVTYNRSSGNGGGGSGGGGGGDGGAGASGLGGGGGIGGSAVGGGDGGGGSFPVQSAEPALIYLLKKCLEEEAAAGGGGGRGRGRGGGRGRSGAGGGGGSYQALLCCPVQHFSATGSDRGWGCGWRNIQMISSALMLRDDRLRRAMYGGAGFVPDIASLQAWLESAWAAGFDMLGCESLGGKIQGDRKWIGTTEAAAVLRSFGVRAQIVDFEASSRAEVAAAAPYEETGVAAVAAPQVPPSAGASGGVGRPPSAQAAASAAHLHQPLMDWVWRYFAGQHEPTRKIGVTAAASAAAPQGVSCSAPSPVLSSSSSVIVTGMPPLYFQHEGHSRTIIGIERRRQHRVGGGGVAVTTTLLVLDPGSPSAALEAALMQRRGWQRFVRRGVHTLTRPQYQLLYVDVAAGLTPQGPELESLKVIAAVEKYRAAAVTAAGSG</sequence>
<dbReference type="OrthoDB" id="288987at2759"/>
<dbReference type="PANTHER" id="PTHR48153">
    <property type="entry name" value="UFM1-SPECIFIC PROTEASE 2"/>
    <property type="match status" value="1"/>
</dbReference>
<feature type="compositionally biased region" description="Polar residues" evidence="2">
    <location>
        <begin position="1"/>
        <end position="17"/>
    </location>
</feature>
<reference evidence="4 5" key="1">
    <citation type="journal article" date="2010" name="Science">
        <title>Genomic analysis of organismal complexity in the multicellular green alga Volvox carteri.</title>
        <authorList>
            <person name="Prochnik S.E."/>
            <person name="Umen J."/>
            <person name="Nedelcu A.M."/>
            <person name="Hallmann A."/>
            <person name="Miller S.M."/>
            <person name="Nishii I."/>
            <person name="Ferris P."/>
            <person name="Kuo A."/>
            <person name="Mitros T."/>
            <person name="Fritz-Laylin L.K."/>
            <person name="Hellsten U."/>
            <person name="Chapman J."/>
            <person name="Simakov O."/>
            <person name="Rensing S.A."/>
            <person name="Terry A."/>
            <person name="Pangilinan J."/>
            <person name="Kapitonov V."/>
            <person name="Jurka J."/>
            <person name="Salamov A."/>
            <person name="Shapiro H."/>
            <person name="Schmutz J."/>
            <person name="Grimwood J."/>
            <person name="Lindquist E."/>
            <person name="Lucas S."/>
            <person name="Grigoriev I.V."/>
            <person name="Schmitt R."/>
            <person name="Kirk D."/>
            <person name="Rokhsar D.S."/>
        </authorList>
    </citation>
    <scope>NUCLEOTIDE SEQUENCE [LARGE SCALE GENOMIC DNA]</scope>
    <source>
        <strain evidence="5">f. Nagariensis / Eve</strain>
    </source>
</reference>